<evidence type="ECO:0000256" key="1">
    <source>
        <dbReference type="HAMAP-Rule" id="MF_02088"/>
    </source>
</evidence>
<dbReference type="KEGG" id="sgrg:L0C25_02425"/>
<dbReference type="AlphaFoldDB" id="A0AA46TIM9"/>
<dbReference type="HAMAP" id="MF_02088">
    <property type="entry name" value="Q_prec_transport"/>
    <property type="match status" value="1"/>
</dbReference>
<keyword evidence="1" id="KW-1003">Cell membrane</keyword>
<dbReference type="PANTHER" id="PTHR34300">
    <property type="entry name" value="QUEUOSINE PRECURSOR TRANSPORTER-RELATED"/>
    <property type="match status" value="1"/>
</dbReference>
<feature type="transmembrane region" description="Helical" evidence="1">
    <location>
        <begin position="79"/>
        <end position="98"/>
    </location>
</feature>
<sequence>MDVETKAAHARVRTGNYEVVVAVFCSLLLISNISAVKLIGFDLGPWQIVTDGGAFLFPLTYILGDVLAEVFGFRAARRAIVIGFAVSVLASLSFFVVQHAPAAADWENQEAFESILGFVPRIVLASMAGYLVGQLMNAYVLVAIKKRTREGNLWARLLGSTVVGEFFDTLVFCTIAFYGVITGGTFANYVITGYVYKVTIEVVFLPVTYAVIGWIKRREPTYA</sequence>
<feature type="transmembrane region" description="Helical" evidence="1">
    <location>
        <begin position="154"/>
        <end position="181"/>
    </location>
</feature>
<evidence type="ECO:0000313" key="2">
    <source>
        <dbReference type="EMBL" id="UYM05950.1"/>
    </source>
</evidence>
<reference evidence="2" key="1">
    <citation type="submission" date="2022-01" db="EMBL/GenBank/DDBJ databases">
        <title>Nocardioidaceae gen. sp. A5X3R13.</title>
        <authorList>
            <person name="Lopez Marin M.A."/>
            <person name="Uhlik O."/>
        </authorList>
    </citation>
    <scope>NUCLEOTIDE SEQUENCE</scope>
    <source>
        <strain evidence="2">A5X3R13</strain>
    </source>
</reference>
<dbReference type="Pfam" id="PF02592">
    <property type="entry name" value="Vut_1"/>
    <property type="match status" value="1"/>
</dbReference>
<dbReference type="GO" id="GO:0022857">
    <property type="term" value="F:transmembrane transporter activity"/>
    <property type="evidence" value="ECO:0007669"/>
    <property type="project" value="UniProtKB-UniRule"/>
</dbReference>
<dbReference type="EMBL" id="CP094970">
    <property type="protein sequence ID" value="UYM05950.1"/>
    <property type="molecule type" value="Genomic_DNA"/>
</dbReference>
<feature type="transmembrane region" description="Helical" evidence="1">
    <location>
        <begin position="53"/>
        <end position="72"/>
    </location>
</feature>
<keyword evidence="1" id="KW-0813">Transport</keyword>
<name>A0AA46TIM9_9ACTN</name>
<dbReference type="NCBIfam" id="TIGR00697">
    <property type="entry name" value="queuosine precursor transporter"/>
    <property type="match status" value="1"/>
</dbReference>
<feature type="transmembrane region" description="Helical" evidence="1">
    <location>
        <begin position="193"/>
        <end position="215"/>
    </location>
</feature>
<accession>A0AA46TIM9</accession>
<keyword evidence="1" id="KW-0812">Transmembrane</keyword>
<dbReference type="GO" id="GO:0005886">
    <property type="term" value="C:plasma membrane"/>
    <property type="evidence" value="ECO:0007669"/>
    <property type="project" value="UniProtKB-SubCell"/>
</dbReference>
<comment type="subcellular location">
    <subcellularLocation>
        <location evidence="1">Cell membrane</location>
        <topology evidence="1">Multi-pass membrane protein</topology>
    </subcellularLocation>
</comment>
<gene>
    <name evidence="2" type="ORF">L0C25_02425</name>
</gene>
<keyword evidence="1" id="KW-0472">Membrane</keyword>
<keyword evidence="3" id="KW-1185">Reference proteome</keyword>
<feature type="transmembrane region" description="Helical" evidence="1">
    <location>
        <begin position="20"/>
        <end position="41"/>
    </location>
</feature>
<dbReference type="RefSeq" id="WP_271634796.1">
    <property type="nucleotide sequence ID" value="NZ_CP094970.1"/>
</dbReference>
<comment type="function">
    <text evidence="1">Involved in the import of queuosine (Q) precursors, required for Q precursor salvage.</text>
</comment>
<proteinExistence type="inferred from homology"/>
<feature type="transmembrane region" description="Helical" evidence="1">
    <location>
        <begin position="118"/>
        <end position="142"/>
    </location>
</feature>
<evidence type="ECO:0000313" key="3">
    <source>
        <dbReference type="Proteomes" id="UP001164390"/>
    </source>
</evidence>
<dbReference type="InterPro" id="IPR003744">
    <property type="entry name" value="YhhQ"/>
</dbReference>
<protein>
    <recommendedName>
        <fullName evidence="1">Probable queuosine precursor transporter</fullName>
        <shortName evidence="1">Q precursor transporter</shortName>
    </recommendedName>
</protein>
<comment type="similarity">
    <text evidence="1">Belongs to the vitamin uptake transporter (VUT/ECF) (TC 2.A.88) family. Q precursor transporter subfamily.</text>
</comment>
<dbReference type="Proteomes" id="UP001164390">
    <property type="component" value="Chromosome"/>
</dbReference>
<organism evidence="2 3">
    <name type="scientific">Solicola gregarius</name>
    <dbReference type="NCBI Taxonomy" id="2908642"/>
    <lineage>
        <taxon>Bacteria</taxon>
        <taxon>Bacillati</taxon>
        <taxon>Actinomycetota</taxon>
        <taxon>Actinomycetes</taxon>
        <taxon>Propionibacteriales</taxon>
        <taxon>Nocardioidaceae</taxon>
        <taxon>Solicola</taxon>
    </lineage>
</organism>
<keyword evidence="1" id="KW-1133">Transmembrane helix</keyword>
<dbReference type="PANTHER" id="PTHR34300:SF2">
    <property type="entry name" value="QUEUOSINE PRECURSOR TRANSPORTER-RELATED"/>
    <property type="match status" value="1"/>
</dbReference>